<reference evidence="2 4" key="2">
    <citation type="journal article" date="2020" name="Cell Host Microbe">
        <title>Functional and Genomic Variation between Human-Derived Isolates of Lachnospiraceae Reveals Inter- and Intra-Species Diversity.</title>
        <authorList>
            <person name="Sorbara M.T."/>
            <person name="Littmann E.R."/>
            <person name="Fontana E."/>
            <person name="Moody T.U."/>
            <person name="Kohout C.E."/>
            <person name="Gjonbalaj M."/>
            <person name="Eaton V."/>
            <person name="Seok R."/>
            <person name="Leiner I.M."/>
            <person name="Pamer E.G."/>
        </authorList>
    </citation>
    <scope>NUCLEOTIDE SEQUENCE [LARGE SCALE GENOMIC DNA]</scope>
    <source>
        <strain evidence="2 4">MSK.2.26</strain>
    </source>
</reference>
<dbReference type="AlphaFoldDB" id="A0A1I2PFR1"/>
<dbReference type="Proteomes" id="UP000719916">
    <property type="component" value="Unassembled WGS sequence"/>
</dbReference>
<dbReference type="EMBL" id="BJLB01000001">
    <property type="protein sequence ID" value="GEA35129.1"/>
    <property type="molecule type" value="Genomic_DNA"/>
</dbReference>
<sequence>MSSTALGAEKAKKIIFISDGHEKFYYEKLKEVRYQDVYHKALVYCLGISNDTRRNIKSIYDFKTGCVKTECLHEGWQTSGSVKVVRMAFNLYCNGTPSVLDYDDAEEQVDECRLYTVEELFCCAYAPYFWQAIQIRYPEYATYNHSLYAMFGGQD</sequence>
<dbReference type="Pfam" id="PF19552">
    <property type="entry name" value="DUF6075"/>
    <property type="match status" value="1"/>
</dbReference>
<name>A0A1I2PFR1_9FIRM</name>
<dbReference type="Proteomes" id="UP000315200">
    <property type="component" value="Unassembled WGS sequence"/>
</dbReference>
<reference evidence="1 3" key="1">
    <citation type="submission" date="2019-06" db="EMBL/GenBank/DDBJ databases">
        <title>Draft genome sequence of [Clostridium] clostridioforme NBRC 113352.</title>
        <authorList>
            <person name="Miura T."/>
            <person name="Furukawa M."/>
            <person name="Shimamura M."/>
            <person name="Ohyama Y."/>
            <person name="Yamazoe A."/>
            <person name="Kawasaki H."/>
        </authorList>
    </citation>
    <scope>NUCLEOTIDE SEQUENCE [LARGE SCALE GENOMIC DNA]</scope>
    <source>
        <strain evidence="1 3">NBRC 113352</strain>
    </source>
</reference>
<evidence type="ECO:0000313" key="4">
    <source>
        <dbReference type="Proteomes" id="UP000719916"/>
    </source>
</evidence>
<gene>
    <name evidence="1" type="ORF">Ccl03g_08420</name>
    <name evidence="2" type="ORF">G5B26_17210</name>
</gene>
<evidence type="ECO:0000313" key="3">
    <source>
        <dbReference type="Proteomes" id="UP000315200"/>
    </source>
</evidence>
<dbReference type="InterPro" id="IPR045721">
    <property type="entry name" value="DUF6075"/>
</dbReference>
<evidence type="ECO:0000313" key="1">
    <source>
        <dbReference type="EMBL" id="GEA35129.1"/>
    </source>
</evidence>
<accession>A0A1I2PFR1</accession>
<evidence type="ECO:0000313" key="2">
    <source>
        <dbReference type="EMBL" id="NSJ45289.1"/>
    </source>
</evidence>
<comment type="caution">
    <text evidence="1">The sequence shown here is derived from an EMBL/GenBank/DDBJ whole genome shotgun (WGS) entry which is preliminary data.</text>
</comment>
<dbReference type="EMBL" id="JAAISW010000033">
    <property type="protein sequence ID" value="NSJ45289.1"/>
    <property type="molecule type" value="Genomic_DNA"/>
</dbReference>
<organism evidence="1 3">
    <name type="scientific">Enterocloster clostridioformis</name>
    <dbReference type="NCBI Taxonomy" id="1531"/>
    <lineage>
        <taxon>Bacteria</taxon>
        <taxon>Bacillati</taxon>
        <taxon>Bacillota</taxon>
        <taxon>Clostridia</taxon>
        <taxon>Lachnospirales</taxon>
        <taxon>Lachnospiraceae</taxon>
        <taxon>Enterocloster</taxon>
    </lineage>
</organism>
<protein>
    <submittedName>
        <fullName evidence="1">Uncharacterized protein</fullName>
    </submittedName>
</protein>
<dbReference type="RefSeq" id="WP_002584772.1">
    <property type="nucleotide sequence ID" value="NZ_BJLB01000001.1"/>
</dbReference>
<reference evidence="2" key="3">
    <citation type="submission" date="2020-02" db="EMBL/GenBank/DDBJ databases">
        <authorList>
            <person name="Littmann E."/>
            <person name="Sorbara M."/>
        </authorList>
    </citation>
    <scope>NUCLEOTIDE SEQUENCE</scope>
    <source>
        <strain evidence="2">MSK.2.26</strain>
    </source>
</reference>
<proteinExistence type="predicted"/>